<reference evidence="4 5" key="1">
    <citation type="submission" date="2019-06" db="EMBL/GenBank/DDBJ databases">
        <title>A chromosomal-level reference genome of Carpinus fangiana (Coryloideae, Betulaceae).</title>
        <authorList>
            <person name="Yang X."/>
            <person name="Wang Z."/>
            <person name="Zhang L."/>
            <person name="Hao G."/>
            <person name="Liu J."/>
            <person name="Yang Y."/>
        </authorList>
    </citation>
    <scope>NUCLEOTIDE SEQUENCE [LARGE SCALE GENOMIC DNA]</scope>
    <source>
        <strain evidence="4">Cfa_2016G</strain>
        <tissue evidence="4">Leaf</tissue>
    </source>
</reference>
<keyword evidence="2" id="KW-0862">Zinc</keyword>
<feature type="domain" description="C3H1-type" evidence="3">
    <location>
        <begin position="436"/>
        <end position="464"/>
    </location>
</feature>
<feature type="zinc finger region" description="C3H1-type" evidence="2">
    <location>
        <begin position="436"/>
        <end position="464"/>
    </location>
</feature>
<evidence type="ECO:0000259" key="3">
    <source>
        <dbReference type="PROSITE" id="PS50103"/>
    </source>
</evidence>
<keyword evidence="2" id="KW-0863">Zinc-finger</keyword>
<gene>
    <name evidence="4" type="ORF">FH972_006959</name>
</gene>
<keyword evidence="1" id="KW-0238">DNA-binding</keyword>
<evidence type="ECO:0000313" key="4">
    <source>
        <dbReference type="EMBL" id="KAE8010602.1"/>
    </source>
</evidence>
<accession>A0A5N6QXE4</accession>
<organism evidence="4 5">
    <name type="scientific">Carpinus fangiana</name>
    <dbReference type="NCBI Taxonomy" id="176857"/>
    <lineage>
        <taxon>Eukaryota</taxon>
        <taxon>Viridiplantae</taxon>
        <taxon>Streptophyta</taxon>
        <taxon>Embryophyta</taxon>
        <taxon>Tracheophyta</taxon>
        <taxon>Spermatophyta</taxon>
        <taxon>Magnoliopsida</taxon>
        <taxon>eudicotyledons</taxon>
        <taxon>Gunneridae</taxon>
        <taxon>Pentapetalae</taxon>
        <taxon>rosids</taxon>
        <taxon>fabids</taxon>
        <taxon>Fagales</taxon>
        <taxon>Betulaceae</taxon>
        <taxon>Carpinus</taxon>
    </lineage>
</organism>
<evidence type="ECO:0000313" key="5">
    <source>
        <dbReference type="Proteomes" id="UP000327013"/>
    </source>
</evidence>
<keyword evidence="5" id="KW-1185">Reference proteome</keyword>
<dbReference type="PANTHER" id="PTHR33400:SF9">
    <property type="entry name" value="C3H1-TYPE DOMAIN-CONTAINING PROTEIN"/>
    <property type="match status" value="1"/>
</dbReference>
<dbReference type="AlphaFoldDB" id="A0A5N6QXE4"/>
<dbReference type="EMBL" id="CM017322">
    <property type="protein sequence ID" value="KAE8010602.1"/>
    <property type="molecule type" value="Genomic_DNA"/>
</dbReference>
<evidence type="ECO:0000256" key="2">
    <source>
        <dbReference type="PROSITE-ProRule" id="PRU00723"/>
    </source>
</evidence>
<keyword evidence="2" id="KW-0479">Metal-binding</keyword>
<dbReference type="GO" id="GO:0008270">
    <property type="term" value="F:zinc ion binding"/>
    <property type="evidence" value="ECO:0007669"/>
    <property type="project" value="UniProtKB-KW"/>
</dbReference>
<evidence type="ECO:0000256" key="1">
    <source>
        <dbReference type="ARBA" id="ARBA00023125"/>
    </source>
</evidence>
<dbReference type="Proteomes" id="UP000327013">
    <property type="component" value="Chromosome 2"/>
</dbReference>
<name>A0A5N6QXE4_9ROSI</name>
<protein>
    <recommendedName>
        <fullName evidence="3">C3H1-type domain-containing protein</fullName>
    </recommendedName>
</protein>
<dbReference type="GO" id="GO:0003677">
    <property type="term" value="F:DNA binding"/>
    <property type="evidence" value="ECO:0007669"/>
    <property type="project" value="UniProtKB-KW"/>
</dbReference>
<dbReference type="PROSITE" id="PS50103">
    <property type="entry name" value="ZF_C3H1"/>
    <property type="match status" value="1"/>
</dbReference>
<proteinExistence type="predicted"/>
<dbReference type="OrthoDB" id="1928519at2759"/>
<dbReference type="InterPro" id="IPR000571">
    <property type="entry name" value="Znf_CCCH"/>
</dbReference>
<sequence>MKRSRKWKRVSWAPGVVLCQVKLFSSEDFPAKVGLKSEDHLQAKTSLHSDRMESNDLPPGFECGSFENNLKKELSHSRPIKWKCPPNFGIGHNWQVVAGEESTEVEAQYLRETRVLEAVYPRSSAIPTSPSVFLDIEREHYDDSLTPLVPITPIEEDEAADIPSDLTVPGNNPFCSPPAALPQGLVASGAMNSPKSSALAAPTSEKPALGSLPSLGADPVAAASTALAAILKSKEQGSLIDTDLLINILSDPKMIQKLINDHQSLVNTVSALETATAPANVVSAPSGTAPMYASKLVTPITHTSSVSKPDMKGPGNGNLYQVLNGVRPPQPETGMKQVIPAAALSFPKPNLALSTKPANGNTYTVPNQARAAYTAPISSLTFMEAQVVKDANYYKNLIRQHGGEKQETQEPMHAQNGNHLKDLKMVQNIKAGEVKPKSKKRCIYFNGPKGCRNGGSCPFQHDASCQWRTGSILEVPSAKRMRLGGEIV</sequence>
<dbReference type="PANTHER" id="PTHR33400">
    <property type="entry name" value="ZINC FINGER CCCH DOMAIN-CONTAINING PROTEIN 6-RELATED"/>
    <property type="match status" value="1"/>
</dbReference>